<dbReference type="AlphaFoldDB" id="A0A8T2RAK4"/>
<dbReference type="Proteomes" id="UP000825935">
    <property type="component" value="Chromosome 29"/>
</dbReference>
<keyword evidence="4" id="KW-1185">Reference proteome</keyword>
<keyword evidence="1" id="KW-0175">Coiled coil</keyword>
<proteinExistence type="predicted"/>
<evidence type="ECO:0000313" key="4">
    <source>
        <dbReference type="Proteomes" id="UP000825935"/>
    </source>
</evidence>
<sequence>MAALRTEAATKSFFNSPSFSLRKLVNALPRPQRFSPESSEQLLQGRLYEEQQFQPKTPADRGDKLHGAVDLYATRLERNDGSEDECADACTSSAADVDDGNSLADETEYSSSNESMYLPPRKELLPYDFSIWQNSPSADSSISRESETFAEVLSSNSSREGCAEEVGDSSEIEHSYCNEQREYHQIPSFSKGRRNTNYKVHYWNASTTHSSGNASTIHSSARSSSTVADNHLQEARRRLPDSKLDAGFSTTCKYSASMGLKSLPVDCWSDSSGASEDGKRDSVDASYRSEGRVFKSISLGFHAADMVQERDTLYQKYLRDVIREGDILCLNACEDDQSDVTQQSNVKNHASIMDVEVPHGIRMDIQNTYKGLNKKNDIMVEEQGTQPRQSNRYKLSCLEQSISDEDALVITKLQNQVKELQCKLSTTRHMLISYHYASDPEDECSRMLLLLKNIEELQIKLSQKEHLLESVQKSLAQKEKEIKAMQACLNGIEGACSGLRDRCIDGEDKAKSLMCKIGAMESPNEVNTLDDSKKTQDLYVAQRQLYEQDRKVCRMEAVRKMYLAALVVAKLVPRDECLALLQLLRVQLQHIANVSTKVLA</sequence>
<evidence type="ECO:0000256" key="2">
    <source>
        <dbReference type="SAM" id="MobiDB-lite"/>
    </source>
</evidence>
<organism evidence="3 4">
    <name type="scientific">Ceratopteris richardii</name>
    <name type="common">Triangle waterfern</name>
    <dbReference type="NCBI Taxonomy" id="49495"/>
    <lineage>
        <taxon>Eukaryota</taxon>
        <taxon>Viridiplantae</taxon>
        <taxon>Streptophyta</taxon>
        <taxon>Embryophyta</taxon>
        <taxon>Tracheophyta</taxon>
        <taxon>Polypodiopsida</taxon>
        <taxon>Polypodiidae</taxon>
        <taxon>Polypodiales</taxon>
        <taxon>Pteridineae</taxon>
        <taxon>Pteridaceae</taxon>
        <taxon>Parkerioideae</taxon>
        <taxon>Ceratopteris</taxon>
    </lineage>
</organism>
<protein>
    <submittedName>
        <fullName evidence="3">Uncharacterized protein</fullName>
    </submittedName>
</protein>
<feature type="compositionally biased region" description="Low complexity" evidence="2">
    <location>
        <begin position="214"/>
        <end position="226"/>
    </location>
</feature>
<dbReference type="OrthoDB" id="1924170at2759"/>
<gene>
    <name evidence="3" type="ORF">KP509_29G074900</name>
</gene>
<comment type="caution">
    <text evidence="3">The sequence shown here is derived from an EMBL/GenBank/DDBJ whole genome shotgun (WGS) entry which is preliminary data.</text>
</comment>
<name>A0A8T2RAK4_CERRI</name>
<evidence type="ECO:0000256" key="1">
    <source>
        <dbReference type="SAM" id="Coils"/>
    </source>
</evidence>
<accession>A0A8T2RAK4</accession>
<feature type="region of interest" description="Disordered" evidence="2">
    <location>
        <begin position="211"/>
        <end position="231"/>
    </location>
</feature>
<dbReference type="EMBL" id="CM035434">
    <property type="protein sequence ID" value="KAH7292565.1"/>
    <property type="molecule type" value="Genomic_DNA"/>
</dbReference>
<reference evidence="3" key="1">
    <citation type="submission" date="2021-08" db="EMBL/GenBank/DDBJ databases">
        <title>WGS assembly of Ceratopteris richardii.</title>
        <authorList>
            <person name="Marchant D.B."/>
            <person name="Chen G."/>
            <person name="Jenkins J."/>
            <person name="Shu S."/>
            <person name="Leebens-Mack J."/>
            <person name="Grimwood J."/>
            <person name="Schmutz J."/>
            <person name="Soltis P."/>
            <person name="Soltis D."/>
            <person name="Chen Z.-H."/>
        </authorList>
    </citation>
    <scope>NUCLEOTIDE SEQUENCE</scope>
    <source>
        <strain evidence="3">Whitten #5841</strain>
        <tissue evidence="3">Leaf</tissue>
    </source>
</reference>
<feature type="region of interest" description="Disordered" evidence="2">
    <location>
        <begin position="91"/>
        <end position="114"/>
    </location>
</feature>
<feature type="coiled-coil region" evidence="1">
    <location>
        <begin position="454"/>
        <end position="488"/>
    </location>
</feature>
<evidence type="ECO:0000313" key="3">
    <source>
        <dbReference type="EMBL" id="KAH7292565.1"/>
    </source>
</evidence>